<sequence length="334" mass="37087">MYQRSVVREARHKSTRTSVLYRCESQGFVSVVPVVRSSKVTSVNGVIVAVNEHVISGRLGKGATAQVFECHSPQFGKAALKILEKSTGCESLHREIMALQALKNHSNIISLYTIIDDPTSDITCLVVEMAERGSLVGVMVSGLECQRVTSDIVSGLTHMHSKGFLHCDVKPANIVRTAEGISKLADFGCCVRMAEGGSEAQHRYFMGTPAFMAPEMFKDGIVTPAVDVWSLASTLHYVVYGTLPFNSHLRGGTARRVREEGDIEDSIMYCEPSLGNNVRSRYLTNIESNWHSDDLTKFNHFCKTGLQKSPARRSTLGQWRQHEWLYYAVLKSVR</sequence>
<keyword evidence="1 3" id="KW-0547">Nucleotide-binding</keyword>
<proteinExistence type="predicted"/>
<keyword evidence="5" id="KW-0418">Kinase</keyword>
<evidence type="ECO:0000256" key="2">
    <source>
        <dbReference type="ARBA" id="ARBA00022840"/>
    </source>
</evidence>
<feature type="binding site" evidence="3">
    <location>
        <position position="81"/>
    </location>
    <ligand>
        <name>ATP</name>
        <dbReference type="ChEBI" id="CHEBI:30616"/>
    </ligand>
</feature>
<dbReference type="PROSITE" id="PS50011">
    <property type="entry name" value="PROTEIN_KINASE_DOM"/>
    <property type="match status" value="1"/>
</dbReference>
<keyword evidence="2 3" id="KW-0067">ATP-binding</keyword>
<evidence type="ECO:0000313" key="5">
    <source>
        <dbReference type="EMBL" id="KAG5187470.1"/>
    </source>
</evidence>
<dbReference type="AlphaFoldDB" id="A0A835Z5P6"/>
<dbReference type="GO" id="GO:0004674">
    <property type="term" value="F:protein serine/threonine kinase activity"/>
    <property type="evidence" value="ECO:0007669"/>
    <property type="project" value="TreeGrafter"/>
</dbReference>
<gene>
    <name evidence="5" type="ORF">JKP88DRAFT_161670</name>
</gene>
<dbReference type="Gene3D" id="3.30.200.20">
    <property type="entry name" value="Phosphorylase Kinase, domain 1"/>
    <property type="match status" value="1"/>
</dbReference>
<comment type="caution">
    <text evidence="5">The sequence shown here is derived from an EMBL/GenBank/DDBJ whole genome shotgun (WGS) entry which is preliminary data.</text>
</comment>
<dbReference type="GO" id="GO:0035556">
    <property type="term" value="P:intracellular signal transduction"/>
    <property type="evidence" value="ECO:0007669"/>
    <property type="project" value="TreeGrafter"/>
</dbReference>
<dbReference type="SMART" id="SM00220">
    <property type="entry name" value="S_TKc"/>
    <property type="match status" value="1"/>
</dbReference>
<dbReference type="InterPro" id="IPR011009">
    <property type="entry name" value="Kinase-like_dom_sf"/>
</dbReference>
<dbReference type="InterPro" id="IPR017441">
    <property type="entry name" value="Protein_kinase_ATP_BS"/>
</dbReference>
<dbReference type="InterPro" id="IPR000719">
    <property type="entry name" value="Prot_kinase_dom"/>
</dbReference>
<dbReference type="GO" id="GO:0005524">
    <property type="term" value="F:ATP binding"/>
    <property type="evidence" value="ECO:0007669"/>
    <property type="project" value="UniProtKB-UniRule"/>
</dbReference>
<evidence type="ECO:0000256" key="3">
    <source>
        <dbReference type="PROSITE-ProRule" id="PRU10141"/>
    </source>
</evidence>
<dbReference type="PROSITE" id="PS00107">
    <property type="entry name" value="PROTEIN_KINASE_ATP"/>
    <property type="match status" value="1"/>
</dbReference>
<dbReference type="Gene3D" id="1.10.510.10">
    <property type="entry name" value="Transferase(Phosphotransferase) domain 1"/>
    <property type="match status" value="1"/>
</dbReference>
<dbReference type="EMBL" id="JAFCMP010000090">
    <property type="protein sequence ID" value="KAG5187470.1"/>
    <property type="molecule type" value="Genomic_DNA"/>
</dbReference>
<dbReference type="SUPFAM" id="SSF56112">
    <property type="entry name" value="Protein kinase-like (PK-like)"/>
    <property type="match status" value="1"/>
</dbReference>
<accession>A0A835Z5P6</accession>
<reference evidence="5" key="1">
    <citation type="submission" date="2021-02" db="EMBL/GenBank/DDBJ databases">
        <title>First Annotated Genome of the Yellow-green Alga Tribonema minus.</title>
        <authorList>
            <person name="Mahan K.M."/>
        </authorList>
    </citation>
    <scope>NUCLEOTIDE SEQUENCE</scope>
    <source>
        <strain evidence="5">UTEX B ZZ1240</strain>
    </source>
</reference>
<dbReference type="OrthoDB" id="106772at2759"/>
<evidence type="ECO:0000256" key="1">
    <source>
        <dbReference type="ARBA" id="ARBA00022741"/>
    </source>
</evidence>
<protein>
    <submittedName>
        <fullName evidence="5">Kinase-like domain-containing protein</fullName>
    </submittedName>
</protein>
<organism evidence="5 6">
    <name type="scientific">Tribonema minus</name>
    <dbReference type="NCBI Taxonomy" id="303371"/>
    <lineage>
        <taxon>Eukaryota</taxon>
        <taxon>Sar</taxon>
        <taxon>Stramenopiles</taxon>
        <taxon>Ochrophyta</taxon>
        <taxon>PX clade</taxon>
        <taxon>Xanthophyceae</taxon>
        <taxon>Tribonematales</taxon>
        <taxon>Tribonemataceae</taxon>
        <taxon>Tribonema</taxon>
    </lineage>
</organism>
<dbReference type="Pfam" id="PF00069">
    <property type="entry name" value="Pkinase"/>
    <property type="match status" value="1"/>
</dbReference>
<keyword evidence="6" id="KW-1185">Reference proteome</keyword>
<name>A0A835Z5P6_9STRA</name>
<keyword evidence="5" id="KW-0808">Transferase</keyword>
<feature type="domain" description="Protein kinase" evidence="4">
    <location>
        <begin position="53"/>
        <end position="325"/>
    </location>
</feature>
<evidence type="ECO:0000313" key="6">
    <source>
        <dbReference type="Proteomes" id="UP000664859"/>
    </source>
</evidence>
<dbReference type="Proteomes" id="UP000664859">
    <property type="component" value="Unassembled WGS sequence"/>
</dbReference>
<evidence type="ECO:0000259" key="4">
    <source>
        <dbReference type="PROSITE" id="PS50011"/>
    </source>
</evidence>
<dbReference type="GO" id="GO:0005737">
    <property type="term" value="C:cytoplasm"/>
    <property type="evidence" value="ECO:0007669"/>
    <property type="project" value="TreeGrafter"/>
</dbReference>
<dbReference type="PANTHER" id="PTHR24346:SF30">
    <property type="entry name" value="MATERNAL EMBRYONIC LEUCINE ZIPPER KINASE"/>
    <property type="match status" value="1"/>
</dbReference>
<dbReference type="PANTHER" id="PTHR24346">
    <property type="entry name" value="MAP/MICROTUBULE AFFINITY-REGULATING KINASE"/>
    <property type="match status" value="1"/>
</dbReference>